<organism evidence="1">
    <name type="scientific">Anguilla anguilla</name>
    <name type="common">European freshwater eel</name>
    <name type="synonym">Muraena anguilla</name>
    <dbReference type="NCBI Taxonomy" id="7936"/>
    <lineage>
        <taxon>Eukaryota</taxon>
        <taxon>Metazoa</taxon>
        <taxon>Chordata</taxon>
        <taxon>Craniata</taxon>
        <taxon>Vertebrata</taxon>
        <taxon>Euteleostomi</taxon>
        <taxon>Actinopterygii</taxon>
        <taxon>Neopterygii</taxon>
        <taxon>Teleostei</taxon>
        <taxon>Anguilliformes</taxon>
        <taxon>Anguillidae</taxon>
        <taxon>Anguilla</taxon>
    </lineage>
</organism>
<name>A0A0E9W5J9_ANGAN</name>
<evidence type="ECO:0000313" key="1">
    <source>
        <dbReference type="EMBL" id="JAH85596.1"/>
    </source>
</evidence>
<protein>
    <submittedName>
        <fullName evidence="1">Uncharacterized protein</fullName>
    </submittedName>
</protein>
<sequence>MTCKKHLYIALGKSPDLAKFLLNIVAERQAFNLSPTFHKLKTLNIKRHILTLQLKNVNWDVPQYSTQERERTSFFVGCQRKPVN</sequence>
<dbReference type="EMBL" id="GBXM01022981">
    <property type="protein sequence ID" value="JAH85596.1"/>
    <property type="molecule type" value="Transcribed_RNA"/>
</dbReference>
<accession>A0A0E9W5J9</accession>
<reference evidence="1" key="1">
    <citation type="submission" date="2014-11" db="EMBL/GenBank/DDBJ databases">
        <authorList>
            <person name="Amaro Gonzalez C."/>
        </authorList>
    </citation>
    <scope>NUCLEOTIDE SEQUENCE</scope>
</reference>
<dbReference type="AlphaFoldDB" id="A0A0E9W5J9"/>
<reference evidence="1" key="2">
    <citation type="journal article" date="2015" name="Fish Shellfish Immunol.">
        <title>Early steps in the European eel (Anguilla anguilla)-Vibrio vulnificus interaction in the gills: Role of the RtxA13 toxin.</title>
        <authorList>
            <person name="Callol A."/>
            <person name="Pajuelo D."/>
            <person name="Ebbesson L."/>
            <person name="Teles M."/>
            <person name="MacKenzie S."/>
            <person name="Amaro C."/>
        </authorList>
    </citation>
    <scope>NUCLEOTIDE SEQUENCE</scope>
</reference>
<proteinExistence type="predicted"/>